<organism evidence="4 5">
    <name type="scientific">Novosphingobium beihaiensis</name>
    <dbReference type="NCBI Taxonomy" id="2930389"/>
    <lineage>
        <taxon>Bacteria</taxon>
        <taxon>Pseudomonadati</taxon>
        <taxon>Pseudomonadota</taxon>
        <taxon>Alphaproteobacteria</taxon>
        <taxon>Sphingomonadales</taxon>
        <taxon>Sphingomonadaceae</taxon>
        <taxon>Novosphingobium</taxon>
    </lineage>
</organism>
<dbReference type="Proteomes" id="UP001202281">
    <property type="component" value="Unassembled WGS sequence"/>
</dbReference>
<dbReference type="PROSITE" id="PS50005">
    <property type="entry name" value="TPR"/>
    <property type="match status" value="2"/>
</dbReference>
<evidence type="ECO:0000256" key="1">
    <source>
        <dbReference type="ARBA" id="ARBA00022737"/>
    </source>
</evidence>
<gene>
    <name evidence="4" type="ORF">MTR66_15180</name>
</gene>
<keyword evidence="2 3" id="KW-0802">TPR repeat</keyword>
<dbReference type="InterPro" id="IPR051012">
    <property type="entry name" value="CellSynth/LPSAsmb/PSIAsmb"/>
</dbReference>
<dbReference type="Pfam" id="PF14559">
    <property type="entry name" value="TPR_19"/>
    <property type="match status" value="2"/>
</dbReference>
<dbReference type="SUPFAM" id="SSF52540">
    <property type="entry name" value="P-loop containing nucleoside triphosphate hydrolases"/>
    <property type="match status" value="1"/>
</dbReference>
<feature type="repeat" description="TPR" evidence="3">
    <location>
        <begin position="244"/>
        <end position="277"/>
    </location>
</feature>
<proteinExistence type="predicted"/>
<dbReference type="InterPro" id="IPR011990">
    <property type="entry name" value="TPR-like_helical_dom_sf"/>
</dbReference>
<feature type="repeat" description="TPR" evidence="3">
    <location>
        <begin position="142"/>
        <end position="175"/>
    </location>
</feature>
<accession>A0ABT0BSY7</accession>
<dbReference type="Gene3D" id="1.25.40.10">
    <property type="entry name" value="Tetratricopeptide repeat domain"/>
    <property type="match status" value="1"/>
</dbReference>
<dbReference type="PANTHER" id="PTHR45586">
    <property type="entry name" value="TPR REPEAT-CONTAINING PROTEIN PA4667"/>
    <property type="match status" value="1"/>
</dbReference>
<dbReference type="SUPFAM" id="SSF48452">
    <property type="entry name" value="TPR-like"/>
    <property type="match status" value="1"/>
</dbReference>
<name>A0ABT0BSY7_9SPHN</name>
<dbReference type="EMBL" id="JALHLG010000026">
    <property type="protein sequence ID" value="MCJ2188156.1"/>
    <property type="molecule type" value="Genomic_DNA"/>
</dbReference>
<sequence length="683" mass="75848">MATTTPQQNLQQIAGLARSGRLDEAAVMAATVFAAHGDDPVLAALAGAVETHRGRFDRAVPYLKVAHKHRPQDLTIRTNLAEALFHTGHAAEALTLCDDASAAAGPNLRLARLGAHLAQEAEEFERSVRLYRIVLAKFPDDWTLWNNLGNALSSLEQHGEAAKALERALKLAPDAAPIRVNLGNALLEAERFEEGEKVLKAAAEADPGDVEPVLALATFYRRAGAEDRSYEMLAEATRRAPGDAGVLSDYGQEANKRNDYAVAESAFEAALAIDPGLWPSLVGLAALYERTNREGELDSLRERAEAAGGDAATLSFIDALRFKRAGQIEEAFTALEAAGDAVVANRKHQLRGILLDRMGHHDEAFAEFAEMNRCHLEEPSGPPARAKIYRDMVERDMETLTPEWVSRWTTPPEQPRPAPVVLLGFPRSGTTLLDTMLMAAPGTLILEEEPFIADIERELGGIEALPGLDAAAIGDARARYFEKVAALGELRPDTLVVDKHPLHLNKIPVIRRLFPDAKFILALRHPCDVLLSCYITNFRTNHAMSNFLELDTAAWLYDRSFAYWTKACDVFGLDVRTVVYERLVADQSRELAPLFDWLELPWQSADFDHREAARARGVVRTASYSQVTEPIYTRAAGRWHHYERHLEPVFDLLRPWVERFGYSLEDDRVPQWSVPYERPDKPA</sequence>
<evidence type="ECO:0000313" key="4">
    <source>
        <dbReference type="EMBL" id="MCJ2188156.1"/>
    </source>
</evidence>
<evidence type="ECO:0000256" key="3">
    <source>
        <dbReference type="PROSITE-ProRule" id="PRU00339"/>
    </source>
</evidence>
<dbReference type="InterPro" id="IPR027417">
    <property type="entry name" value="P-loop_NTPase"/>
</dbReference>
<dbReference type="PANTHER" id="PTHR45586:SF1">
    <property type="entry name" value="LIPOPOLYSACCHARIDE ASSEMBLY PROTEIN B"/>
    <property type="match status" value="1"/>
</dbReference>
<comment type="caution">
    <text evidence="4">The sequence shown here is derived from an EMBL/GenBank/DDBJ whole genome shotgun (WGS) entry which is preliminary data.</text>
</comment>
<evidence type="ECO:0000313" key="5">
    <source>
        <dbReference type="Proteomes" id="UP001202281"/>
    </source>
</evidence>
<dbReference type="SMART" id="SM00028">
    <property type="entry name" value="TPR"/>
    <property type="match status" value="5"/>
</dbReference>
<dbReference type="Pfam" id="PF13469">
    <property type="entry name" value="Sulfotransfer_3"/>
    <property type="match status" value="1"/>
</dbReference>
<dbReference type="InterPro" id="IPR019734">
    <property type="entry name" value="TPR_rpt"/>
</dbReference>
<reference evidence="4 5" key="1">
    <citation type="submission" date="2022-04" db="EMBL/GenBank/DDBJ databases">
        <title>Identification of a novel bacterium isolated from mangrove sediments.</title>
        <authorList>
            <person name="Pan X."/>
        </authorList>
    </citation>
    <scope>NUCLEOTIDE SEQUENCE [LARGE SCALE GENOMIC DNA]</scope>
    <source>
        <strain evidence="4 5">B2638</strain>
    </source>
</reference>
<protein>
    <submittedName>
        <fullName evidence="4">Sulfotransferase</fullName>
    </submittedName>
</protein>
<keyword evidence="1" id="KW-0677">Repeat</keyword>
<dbReference type="Gene3D" id="3.40.50.300">
    <property type="entry name" value="P-loop containing nucleotide triphosphate hydrolases"/>
    <property type="match status" value="1"/>
</dbReference>
<keyword evidence="5" id="KW-1185">Reference proteome</keyword>
<evidence type="ECO:0000256" key="2">
    <source>
        <dbReference type="ARBA" id="ARBA00022803"/>
    </source>
</evidence>